<name>A0A8S4RP89_9NEOP</name>
<protein>
    <submittedName>
        <fullName evidence="2">Jg6346 protein</fullName>
    </submittedName>
</protein>
<feature type="region of interest" description="Disordered" evidence="1">
    <location>
        <begin position="1"/>
        <end position="23"/>
    </location>
</feature>
<evidence type="ECO:0000256" key="1">
    <source>
        <dbReference type="SAM" id="MobiDB-lite"/>
    </source>
</evidence>
<evidence type="ECO:0000313" key="3">
    <source>
        <dbReference type="Proteomes" id="UP000838756"/>
    </source>
</evidence>
<accession>A0A8S4RP89</accession>
<organism evidence="2 3">
    <name type="scientific">Pararge aegeria aegeria</name>
    <dbReference type="NCBI Taxonomy" id="348720"/>
    <lineage>
        <taxon>Eukaryota</taxon>
        <taxon>Metazoa</taxon>
        <taxon>Ecdysozoa</taxon>
        <taxon>Arthropoda</taxon>
        <taxon>Hexapoda</taxon>
        <taxon>Insecta</taxon>
        <taxon>Pterygota</taxon>
        <taxon>Neoptera</taxon>
        <taxon>Endopterygota</taxon>
        <taxon>Lepidoptera</taxon>
        <taxon>Glossata</taxon>
        <taxon>Ditrysia</taxon>
        <taxon>Papilionoidea</taxon>
        <taxon>Nymphalidae</taxon>
        <taxon>Satyrinae</taxon>
        <taxon>Satyrini</taxon>
        <taxon>Parargina</taxon>
        <taxon>Pararge</taxon>
    </lineage>
</organism>
<gene>
    <name evidence="2" type="primary">jg6346</name>
    <name evidence="2" type="ORF">PAEG_LOCUS16704</name>
</gene>
<proteinExistence type="predicted"/>
<comment type="caution">
    <text evidence="2">The sequence shown here is derived from an EMBL/GenBank/DDBJ whole genome shotgun (WGS) entry which is preliminary data.</text>
</comment>
<sequence length="89" mass="10094">MGQTDDHTRSRRSPELPPLPPPIQPCSGFLGNCGMYKCTFSFTYRLKATRVSPRFDLHLTFDAVPLKLLNWSIRKPADQDRWSAGCLIA</sequence>
<keyword evidence="3" id="KW-1185">Reference proteome</keyword>
<dbReference type="AlphaFoldDB" id="A0A8S4RP89"/>
<dbReference type="Proteomes" id="UP000838756">
    <property type="component" value="Unassembled WGS sequence"/>
</dbReference>
<dbReference type="EMBL" id="CAKXAJ010025470">
    <property type="protein sequence ID" value="CAH2240092.1"/>
    <property type="molecule type" value="Genomic_DNA"/>
</dbReference>
<evidence type="ECO:0000313" key="2">
    <source>
        <dbReference type="EMBL" id="CAH2240092.1"/>
    </source>
</evidence>
<feature type="compositionally biased region" description="Basic and acidic residues" evidence="1">
    <location>
        <begin position="1"/>
        <end position="14"/>
    </location>
</feature>
<reference evidence="2" key="1">
    <citation type="submission" date="2022-03" db="EMBL/GenBank/DDBJ databases">
        <authorList>
            <person name="Lindestad O."/>
        </authorList>
    </citation>
    <scope>NUCLEOTIDE SEQUENCE</scope>
</reference>